<dbReference type="AlphaFoldDB" id="A0A7G1HVA9"/>
<evidence type="ECO:0000313" key="2">
    <source>
        <dbReference type="EMBL" id="BCI63480.1"/>
    </source>
</evidence>
<proteinExistence type="predicted"/>
<protein>
    <recommendedName>
        <fullName evidence="4">Periplasmic heavy metal sensor</fullName>
    </recommendedName>
</protein>
<feature type="chain" id="PRO_5028931100" description="Periplasmic heavy metal sensor" evidence="1">
    <location>
        <begin position="23"/>
        <end position="151"/>
    </location>
</feature>
<evidence type="ECO:0000256" key="1">
    <source>
        <dbReference type="SAM" id="SignalP"/>
    </source>
</evidence>
<reference evidence="3" key="1">
    <citation type="submission" date="2020-07" db="EMBL/GenBank/DDBJ databases">
        <title>Complete genome sequencing of Coprobacter sp. strain 2CBH44.</title>
        <authorList>
            <person name="Sakamoto M."/>
            <person name="Murakami T."/>
            <person name="Mori H."/>
        </authorList>
    </citation>
    <scope>NUCLEOTIDE SEQUENCE [LARGE SCALE GENOMIC DNA]</scope>
    <source>
        <strain evidence="3">2CBH44</strain>
    </source>
</reference>
<gene>
    <name evidence="2" type="ORF">Cop2CBH44_18330</name>
</gene>
<accession>A0A7G1HVA9</accession>
<evidence type="ECO:0008006" key="4">
    <source>
        <dbReference type="Google" id="ProtNLM"/>
    </source>
</evidence>
<dbReference type="RefSeq" id="WP_021930533.1">
    <property type="nucleotide sequence ID" value="NZ_AP023322.1"/>
</dbReference>
<dbReference type="EMBL" id="AP023322">
    <property type="protein sequence ID" value="BCI63480.1"/>
    <property type="molecule type" value="Genomic_DNA"/>
</dbReference>
<name>A0A7G1HVA9_9BACT</name>
<dbReference type="Proteomes" id="UP000594042">
    <property type="component" value="Chromosome"/>
</dbReference>
<sequence length="151" mass="17703">MKQLITLFIFFSTFSWCGLTYAQTVSPKAQNRLEQFKAEKRAYLIKEIGLTPAEEKQFFPLYEELQSKKFQLNRKVRGEMKRIAHSTMPVSENEYAASAAAINDLPLQEALLEKEYFEKFKKILSPKKMFLYKRAEALFAKKLLKDHRPAK</sequence>
<keyword evidence="1" id="KW-0732">Signal</keyword>
<evidence type="ECO:0000313" key="3">
    <source>
        <dbReference type="Proteomes" id="UP000594042"/>
    </source>
</evidence>
<dbReference type="KEGG" id="copr:Cop2CBH44_18330"/>
<feature type="signal peptide" evidence="1">
    <location>
        <begin position="1"/>
        <end position="22"/>
    </location>
</feature>
<keyword evidence="3" id="KW-1185">Reference proteome</keyword>
<organism evidence="2 3">
    <name type="scientific">Coprobacter secundus subsp. similis</name>
    <dbReference type="NCBI Taxonomy" id="2751153"/>
    <lineage>
        <taxon>Bacteria</taxon>
        <taxon>Pseudomonadati</taxon>
        <taxon>Bacteroidota</taxon>
        <taxon>Bacteroidia</taxon>
        <taxon>Bacteroidales</taxon>
        <taxon>Barnesiellaceae</taxon>
        <taxon>Coprobacter</taxon>
    </lineage>
</organism>